<dbReference type="Gene3D" id="3.20.20.100">
    <property type="entry name" value="NADP-dependent oxidoreductase domain"/>
    <property type="match status" value="1"/>
</dbReference>
<dbReference type="CDD" id="cd19095">
    <property type="entry name" value="AKR_PA4992-like"/>
    <property type="match status" value="1"/>
</dbReference>
<dbReference type="PANTHER" id="PTHR43312:SF1">
    <property type="entry name" value="NADP-DEPENDENT OXIDOREDUCTASE DOMAIN-CONTAINING PROTEIN"/>
    <property type="match status" value="1"/>
</dbReference>
<proteinExistence type="predicted"/>
<accession>A2SFD3</accession>
<dbReference type="AlphaFoldDB" id="A2SFD3"/>
<dbReference type="HOGENOM" id="CLU_064726_0_0_4"/>
<dbReference type="STRING" id="420662.Mpe_A1310"/>
<dbReference type="PANTHER" id="PTHR43312">
    <property type="entry name" value="D-THREO-ALDOSE 1-DEHYDROGENASE"/>
    <property type="match status" value="1"/>
</dbReference>
<dbReference type="RefSeq" id="WP_011828909.1">
    <property type="nucleotide sequence ID" value="NC_008825.1"/>
</dbReference>
<keyword evidence="3" id="KW-1185">Reference proteome</keyword>
<dbReference type="Pfam" id="PF00248">
    <property type="entry name" value="Aldo_ket_red"/>
    <property type="match status" value="1"/>
</dbReference>
<dbReference type="EMBL" id="CP000555">
    <property type="protein sequence ID" value="ABM94272.1"/>
    <property type="molecule type" value="Genomic_DNA"/>
</dbReference>
<organism evidence="2 3">
    <name type="scientific">Methylibium petroleiphilum (strain ATCC BAA-1232 / LMG 22953 / PM1)</name>
    <dbReference type="NCBI Taxonomy" id="420662"/>
    <lineage>
        <taxon>Bacteria</taxon>
        <taxon>Pseudomonadati</taxon>
        <taxon>Pseudomonadota</taxon>
        <taxon>Betaproteobacteria</taxon>
        <taxon>Burkholderiales</taxon>
        <taxon>Sphaerotilaceae</taxon>
        <taxon>Methylibium</taxon>
    </lineage>
</organism>
<dbReference type="InterPro" id="IPR023210">
    <property type="entry name" value="NADP_OxRdtase_dom"/>
</dbReference>
<dbReference type="SUPFAM" id="SSF51430">
    <property type="entry name" value="NAD(P)-linked oxidoreductase"/>
    <property type="match status" value="1"/>
</dbReference>
<dbReference type="Proteomes" id="UP000000366">
    <property type="component" value="Chromosome"/>
</dbReference>
<protein>
    <submittedName>
        <fullName evidence="2">Putative oxidoreductase protein</fullName>
    </submittedName>
</protein>
<dbReference type="KEGG" id="mpt:Mpe_A1310"/>
<reference evidence="2 3" key="1">
    <citation type="journal article" date="2007" name="J. Bacteriol.">
        <title>Whole-genome analysis of the methyl tert-butyl ether-degrading beta-proteobacterium Methylibium petroleiphilum PM1.</title>
        <authorList>
            <person name="Kane S.R."/>
            <person name="Chakicherla A.Y."/>
            <person name="Chain P.S.G."/>
            <person name="Schmidt R."/>
            <person name="Shin M.W."/>
            <person name="Legler T.C."/>
            <person name="Scow K.M."/>
            <person name="Larimer F.W."/>
            <person name="Lucas S.M."/>
            <person name="Richardson P.M."/>
            <person name="Hristova K.R."/>
        </authorList>
    </citation>
    <scope>NUCLEOTIDE SEQUENCE [LARGE SCALE GENOMIC DNA]</scope>
    <source>
        <strain evidence="3">ATCC BAA-1232 / LMG 22953 / PM1</strain>
    </source>
</reference>
<dbReference type="eggNOG" id="COG0656">
    <property type="taxonomic scope" value="Bacteria"/>
</dbReference>
<evidence type="ECO:0000313" key="2">
    <source>
        <dbReference type="EMBL" id="ABM94272.1"/>
    </source>
</evidence>
<gene>
    <name evidence="2" type="ordered locus">Mpe_A1310</name>
</gene>
<dbReference type="InterPro" id="IPR036812">
    <property type="entry name" value="NAD(P)_OxRdtase_dom_sf"/>
</dbReference>
<name>A2SFD3_METPP</name>
<sequence>MLTRPIARSGERVPVVGMGTWLSFDVSPGDAEALARRSQVLARFFAGGGRLIDSSPMYGHAEAVLGALLPTLPQPTALFSATKVWTPIGSYGPTQMQRSLDLWGLSRCDLMQVHNLLNWPAHLPTLRRWRAEGRVRHLGLTTSHGNKHDTVRELLDSERDLDTLQITYNPADRRAEPLMRQAAARGMAVVLNRPFDGGSVPRRLRNEPMPTFAAELGCSAWAPLVLKWELAHPAVSCVIPATTDPDHMAQNLEALRGPMPDDRQHAALTAVFDRVFG</sequence>
<evidence type="ECO:0000259" key="1">
    <source>
        <dbReference type="Pfam" id="PF00248"/>
    </source>
</evidence>
<feature type="domain" description="NADP-dependent oxidoreductase" evidence="1">
    <location>
        <begin position="16"/>
        <end position="262"/>
    </location>
</feature>
<dbReference type="InterPro" id="IPR053135">
    <property type="entry name" value="AKR2_Oxidoreductase"/>
</dbReference>
<evidence type="ECO:0000313" key="3">
    <source>
        <dbReference type="Proteomes" id="UP000000366"/>
    </source>
</evidence>